<proteinExistence type="predicted"/>
<sequence>MLSLLPAPAHACQCTSPVARLTLLPTARASADVKAMRFGGSVLQQQVEERKDPEEEDPIKIEPIQLAKIIDKVELVEPVTVLDMTTSMFRTQSPRLDLRDELSKLMDMMQHMQWQQQAY</sequence>
<organism evidence="1 2">
    <name type="scientific">Gossypium stocksii</name>
    <dbReference type="NCBI Taxonomy" id="47602"/>
    <lineage>
        <taxon>Eukaryota</taxon>
        <taxon>Viridiplantae</taxon>
        <taxon>Streptophyta</taxon>
        <taxon>Embryophyta</taxon>
        <taxon>Tracheophyta</taxon>
        <taxon>Spermatophyta</taxon>
        <taxon>Magnoliopsida</taxon>
        <taxon>eudicotyledons</taxon>
        <taxon>Gunneridae</taxon>
        <taxon>Pentapetalae</taxon>
        <taxon>rosids</taxon>
        <taxon>malvids</taxon>
        <taxon>Malvales</taxon>
        <taxon>Malvaceae</taxon>
        <taxon>Malvoideae</taxon>
        <taxon>Gossypium</taxon>
    </lineage>
</organism>
<comment type="caution">
    <text evidence="1">The sequence shown here is derived from an EMBL/GenBank/DDBJ whole genome shotgun (WGS) entry which is preliminary data.</text>
</comment>
<reference evidence="1 2" key="1">
    <citation type="journal article" date="2021" name="Plant Biotechnol. J.">
        <title>Multi-omics assisted identification of the key and species-specific regulatory components of drought-tolerant mechanisms in Gossypium stocksii.</title>
        <authorList>
            <person name="Yu D."/>
            <person name="Ke L."/>
            <person name="Zhang D."/>
            <person name="Wu Y."/>
            <person name="Sun Y."/>
            <person name="Mei J."/>
            <person name="Sun J."/>
            <person name="Sun Y."/>
        </authorList>
    </citation>
    <scope>NUCLEOTIDE SEQUENCE [LARGE SCALE GENOMIC DNA]</scope>
    <source>
        <strain evidence="2">cv. E1</strain>
        <tissue evidence="1">Leaf</tissue>
    </source>
</reference>
<accession>A0A9D3UQP4</accession>
<gene>
    <name evidence="1" type="ORF">J1N35_033763</name>
</gene>
<name>A0A9D3UQP4_9ROSI</name>
<dbReference type="Proteomes" id="UP000828251">
    <property type="component" value="Unassembled WGS sequence"/>
</dbReference>
<dbReference type="EMBL" id="JAIQCV010000010">
    <property type="protein sequence ID" value="KAH1055698.1"/>
    <property type="molecule type" value="Genomic_DNA"/>
</dbReference>
<dbReference type="AlphaFoldDB" id="A0A9D3UQP4"/>
<keyword evidence="2" id="KW-1185">Reference proteome</keyword>
<evidence type="ECO:0000313" key="1">
    <source>
        <dbReference type="EMBL" id="KAH1055698.1"/>
    </source>
</evidence>
<evidence type="ECO:0000313" key="2">
    <source>
        <dbReference type="Proteomes" id="UP000828251"/>
    </source>
</evidence>
<protein>
    <submittedName>
        <fullName evidence="1">Uncharacterized protein</fullName>
    </submittedName>
</protein>